<dbReference type="RefSeq" id="XP_018849270.1">
    <property type="nucleotide sequence ID" value="XM_018993725.2"/>
</dbReference>
<dbReference type="GeneID" id="109012201"/>
<dbReference type="SUPFAM" id="SSF50729">
    <property type="entry name" value="PH domain-like"/>
    <property type="match status" value="1"/>
</dbReference>
<evidence type="ECO:0000256" key="7">
    <source>
        <dbReference type="ARBA" id="ARBA00023121"/>
    </source>
</evidence>
<dbReference type="KEGG" id="jre:109012201"/>
<evidence type="ECO:0000256" key="4">
    <source>
        <dbReference type="ARBA" id="ARBA00022824"/>
    </source>
</evidence>
<dbReference type="Pfam" id="PF23065">
    <property type="entry name" value="PH_SMPa"/>
    <property type="match status" value="1"/>
</dbReference>
<feature type="compositionally biased region" description="Basic and acidic residues" evidence="9">
    <location>
        <begin position="482"/>
        <end position="496"/>
    </location>
</feature>
<evidence type="ECO:0000313" key="10">
    <source>
        <dbReference type="Proteomes" id="UP000235220"/>
    </source>
</evidence>
<dbReference type="PANTHER" id="PTHR13466">
    <property type="entry name" value="TEX2 PROTEIN-RELATED"/>
    <property type="match status" value="1"/>
</dbReference>
<dbReference type="PROSITE" id="PS51847">
    <property type="entry name" value="SMP"/>
    <property type="match status" value="1"/>
</dbReference>
<dbReference type="InterPro" id="IPR057080">
    <property type="entry name" value="PH_SMPa"/>
</dbReference>
<evidence type="ECO:0000256" key="6">
    <source>
        <dbReference type="ARBA" id="ARBA00023055"/>
    </source>
</evidence>
<dbReference type="FunCoup" id="A0A2I4GZE1">
    <property type="interactions" value="2568"/>
</dbReference>
<dbReference type="GO" id="GO:0005789">
    <property type="term" value="C:endoplasmic reticulum membrane"/>
    <property type="evidence" value="ECO:0007669"/>
    <property type="project" value="UniProtKB-SubCell"/>
</dbReference>
<evidence type="ECO:0000313" key="11">
    <source>
        <dbReference type="RefSeq" id="XP_018849270.1"/>
    </source>
</evidence>
<evidence type="ECO:0000256" key="5">
    <source>
        <dbReference type="ARBA" id="ARBA00022989"/>
    </source>
</evidence>
<evidence type="ECO:0000256" key="3">
    <source>
        <dbReference type="ARBA" id="ARBA00022692"/>
    </source>
</evidence>
<dbReference type="PANTHER" id="PTHR13466:SF0">
    <property type="entry name" value="SMP-LTD DOMAIN-CONTAINING PROTEIN"/>
    <property type="match status" value="1"/>
</dbReference>
<feature type="region of interest" description="Disordered" evidence="9">
    <location>
        <begin position="261"/>
        <end position="332"/>
    </location>
</feature>
<feature type="compositionally biased region" description="Polar residues" evidence="9">
    <location>
        <begin position="265"/>
        <end position="274"/>
    </location>
</feature>
<comment type="subcellular location">
    <subcellularLocation>
        <location evidence="1">Endoplasmic reticulum membrane</location>
    </subcellularLocation>
</comment>
<protein>
    <submittedName>
        <fullName evidence="11">Uncharacterized protein LOC109012201 isoform X1</fullName>
    </submittedName>
</protein>
<dbReference type="GO" id="GO:0005783">
    <property type="term" value="C:endoplasmic reticulum"/>
    <property type="evidence" value="ECO:0000318"/>
    <property type="project" value="GO_Central"/>
</dbReference>
<dbReference type="Proteomes" id="UP000235220">
    <property type="component" value="Chromosome 15"/>
</dbReference>
<proteinExistence type="predicted"/>
<dbReference type="CDD" id="cd21675">
    <property type="entry name" value="SMP_TEX2"/>
    <property type="match status" value="1"/>
</dbReference>
<name>A0A2I4GZE1_JUGRE</name>
<dbReference type="InterPro" id="IPR031468">
    <property type="entry name" value="SMP_LBD"/>
</dbReference>
<dbReference type="OrthoDB" id="26740at2759"/>
<gene>
    <name evidence="11" type="primary">LOC109012201</name>
</gene>
<reference evidence="11" key="1">
    <citation type="submission" date="2025-08" db="UniProtKB">
        <authorList>
            <consortium name="RefSeq"/>
        </authorList>
    </citation>
    <scope>IDENTIFICATION</scope>
    <source>
        <tissue evidence="11">Leaves</tissue>
    </source>
</reference>
<keyword evidence="6" id="KW-0445">Lipid transport</keyword>
<dbReference type="AlphaFoldDB" id="A0A2I4GZE1"/>
<feature type="compositionally biased region" description="Low complexity" evidence="9">
    <location>
        <begin position="310"/>
        <end position="321"/>
    </location>
</feature>
<sequence length="786" mass="88219">MLLFLLPVFVIGFGVGALAIVLAEAAGLYFILNWLNWKTKETEARIASRSQEFFRDLDPNQSLNFTNNKKGVVWILESENIPRNWLDKALREQKRKKDLLEVYPVKKHAKIKDQKLVLTESDGSHSAIELKGCMIEAVSATSLVSRKWAKRFPIKIESNTSVIYNGNKTFYIYLETSWEKEAWCKALRLASGHNKERVVLFASLHEEFHRYLMTLNAGYPSFMKPSIGFSAEPAERTNRPDGTSSKVRLLLKKIVKKSSRVGLENRSSGTSSSGRAERKANEKIVPSQETISASGLGKISKSEENMVQPSSSTCSRSGSPSHASVMSDADSDDKFGTDEGTLCWNLLISRLFFDVKSNTEMKRSIQSRIQRTLSSMRTPSYIGELICTDIEPGNLPPYIHGVRILPVDMNEVWAFEVDIEYSGGIVIDIETRLEVRELDSQKGVVDLDMESSSVGEIPSDLLEGFEYFGRQFNPTGVAADPLDGKEKVDPNTDRSKNCKSTTSASTYGSRWKSILNSIAKQVSQVPLSLAIRVTSLRGMLRFHIKPPPSDQLWFAFTSMPVIDFNLESSVGEHRITSGHIALFLVNRLKAAIQENLVLPNCESVCIPWMIADKDDWVSKNIAPFIWLHQEVISDPTTGLEVTTSQPTEGKLKTEASKGTSSDPECKHTKLKNAESINESSDGLEISTRARSSRNLQELRTPLLGNDEPQETCKQVEEVPKHQSYSRSVTLIDKQNSTTEGDDLRQKRMGRRARMLDLGKKVGEKLEEKRRHIEEKGRHIVEKMRGP</sequence>
<keyword evidence="8" id="KW-0472">Membrane</keyword>
<keyword evidence="7" id="KW-0446">Lipid-binding</keyword>
<evidence type="ECO:0000256" key="2">
    <source>
        <dbReference type="ARBA" id="ARBA00022448"/>
    </source>
</evidence>
<keyword evidence="2" id="KW-0813">Transport</keyword>
<keyword evidence="3" id="KW-0812">Transmembrane</keyword>
<dbReference type="GO" id="GO:0006869">
    <property type="term" value="P:lipid transport"/>
    <property type="evidence" value="ECO:0007669"/>
    <property type="project" value="UniProtKB-KW"/>
</dbReference>
<dbReference type="Gramene" id="Jr15_08610_p1">
    <property type="protein sequence ID" value="cds.Jr15_08610_p1"/>
    <property type="gene ID" value="Jr15_08610"/>
</dbReference>
<organism evidence="10 11">
    <name type="scientific">Juglans regia</name>
    <name type="common">English walnut</name>
    <dbReference type="NCBI Taxonomy" id="51240"/>
    <lineage>
        <taxon>Eukaryota</taxon>
        <taxon>Viridiplantae</taxon>
        <taxon>Streptophyta</taxon>
        <taxon>Embryophyta</taxon>
        <taxon>Tracheophyta</taxon>
        <taxon>Spermatophyta</taxon>
        <taxon>Magnoliopsida</taxon>
        <taxon>eudicotyledons</taxon>
        <taxon>Gunneridae</taxon>
        <taxon>Pentapetalae</taxon>
        <taxon>rosids</taxon>
        <taxon>fabids</taxon>
        <taxon>Fagales</taxon>
        <taxon>Juglandaceae</taxon>
        <taxon>Juglans</taxon>
    </lineage>
</organism>
<dbReference type="GO" id="GO:0008289">
    <property type="term" value="F:lipid binding"/>
    <property type="evidence" value="ECO:0000318"/>
    <property type="project" value="GO_Central"/>
</dbReference>
<dbReference type="STRING" id="51240.A0A2I4GZE1"/>
<keyword evidence="4" id="KW-0256">Endoplasmic reticulum</keyword>
<evidence type="ECO:0000256" key="9">
    <source>
        <dbReference type="SAM" id="MobiDB-lite"/>
    </source>
</evidence>
<keyword evidence="10" id="KW-1185">Reference proteome</keyword>
<accession>A0A2I4GZE1</accession>
<evidence type="ECO:0000256" key="8">
    <source>
        <dbReference type="ARBA" id="ARBA00023136"/>
    </source>
</evidence>
<keyword evidence="5" id="KW-1133">Transmembrane helix</keyword>
<evidence type="ECO:0000256" key="1">
    <source>
        <dbReference type="ARBA" id="ARBA00004586"/>
    </source>
</evidence>
<feature type="region of interest" description="Disordered" evidence="9">
    <location>
        <begin position="636"/>
        <end position="695"/>
    </location>
</feature>
<feature type="region of interest" description="Disordered" evidence="9">
    <location>
        <begin position="479"/>
        <end position="502"/>
    </location>
</feature>
<feature type="compositionally biased region" description="Polar residues" evidence="9">
    <location>
        <begin position="636"/>
        <end position="647"/>
    </location>
</feature>